<sequence length="299" mass="31476">MTKNIKSILAIFLFAGALLSACKKEEYSYGELVAPTDVTLTTVITGATTAAPTGNGTGEVIITSTASNVITYKVDYGDGITEIVPSGTIKHKYSEPGTKDYTITVNAVGTGGLTSTTSKKIRVFVDFQIPANVISSLTGGASKVWITDKNVVGHFGVGDADKFFSNRYSADPNTREAYAYDDEITFEKDASNNIYMTVNNKGASFSLAASTSSYGFSGGDGSYPINTGGKKKLGFANATSASTPAISTRIQFTVPGNGIINFGTGGVTYEIIALTDTQITLRNIGSDGLSWYQKLTVKP</sequence>
<gene>
    <name evidence="3" type="ORF">ACFSSE_12715</name>
</gene>
<dbReference type="Gene3D" id="2.60.40.10">
    <property type="entry name" value="Immunoglobulins"/>
    <property type="match status" value="1"/>
</dbReference>
<dbReference type="SUPFAM" id="SSF49299">
    <property type="entry name" value="PKD domain"/>
    <property type="match status" value="1"/>
</dbReference>
<feature type="domain" description="PKD" evidence="2">
    <location>
        <begin position="63"/>
        <end position="123"/>
    </location>
</feature>
<keyword evidence="1" id="KW-0732">Signal</keyword>
<evidence type="ECO:0000256" key="1">
    <source>
        <dbReference type="SAM" id="SignalP"/>
    </source>
</evidence>
<organism evidence="3 4">
    <name type="scientific">Pedobacter alpinus</name>
    <dbReference type="NCBI Taxonomy" id="1590643"/>
    <lineage>
        <taxon>Bacteria</taxon>
        <taxon>Pseudomonadati</taxon>
        <taxon>Bacteroidota</taxon>
        <taxon>Sphingobacteriia</taxon>
        <taxon>Sphingobacteriales</taxon>
        <taxon>Sphingobacteriaceae</taxon>
        <taxon>Pedobacter</taxon>
    </lineage>
</organism>
<dbReference type="InterPro" id="IPR000601">
    <property type="entry name" value="PKD_dom"/>
</dbReference>
<dbReference type="InterPro" id="IPR035986">
    <property type="entry name" value="PKD_dom_sf"/>
</dbReference>
<proteinExistence type="predicted"/>
<keyword evidence="4" id="KW-1185">Reference proteome</keyword>
<accession>A0ABW5TUU0</accession>
<comment type="caution">
    <text evidence="3">The sequence shown here is derived from an EMBL/GenBank/DDBJ whole genome shotgun (WGS) entry which is preliminary data.</text>
</comment>
<evidence type="ECO:0000313" key="3">
    <source>
        <dbReference type="EMBL" id="MFD2732563.1"/>
    </source>
</evidence>
<feature type="signal peptide" evidence="1">
    <location>
        <begin position="1"/>
        <end position="20"/>
    </location>
</feature>
<dbReference type="PROSITE" id="PS51257">
    <property type="entry name" value="PROKAR_LIPOPROTEIN"/>
    <property type="match status" value="1"/>
</dbReference>
<dbReference type="RefSeq" id="WP_379047109.1">
    <property type="nucleotide sequence ID" value="NZ_JBHSKW010000064.1"/>
</dbReference>
<evidence type="ECO:0000259" key="2">
    <source>
        <dbReference type="PROSITE" id="PS50093"/>
    </source>
</evidence>
<dbReference type="PROSITE" id="PS50093">
    <property type="entry name" value="PKD"/>
    <property type="match status" value="1"/>
</dbReference>
<evidence type="ECO:0000313" key="4">
    <source>
        <dbReference type="Proteomes" id="UP001597546"/>
    </source>
</evidence>
<dbReference type="CDD" id="cd00146">
    <property type="entry name" value="PKD"/>
    <property type="match status" value="1"/>
</dbReference>
<dbReference type="InterPro" id="IPR013783">
    <property type="entry name" value="Ig-like_fold"/>
</dbReference>
<name>A0ABW5TUU0_9SPHI</name>
<reference evidence="4" key="1">
    <citation type="journal article" date="2019" name="Int. J. Syst. Evol. Microbiol.">
        <title>The Global Catalogue of Microorganisms (GCM) 10K type strain sequencing project: providing services to taxonomists for standard genome sequencing and annotation.</title>
        <authorList>
            <consortium name="The Broad Institute Genomics Platform"/>
            <consortium name="The Broad Institute Genome Sequencing Center for Infectious Disease"/>
            <person name="Wu L."/>
            <person name="Ma J."/>
        </authorList>
    </citation>
    <scope>NUCLEOTIDE SEQUENCE [LARGE SCALE GENOMIC DNA]</scope>
    <source>
        <strain evidence="4">KCTC 42456</strain>
    </source>
</reference>
<dbReference type="Proteomes" id="UP001597546">
    <property type="component" value="Unassembled WGS sequence"/>
</dbReference>
<feature type="chain" id="PRO_5046008821" evidence="1">
    <location>
        <begin position="21"/>
        <end position="299"/>
    </location>
</feature>
<dbReference type="EMBL" id="JBHULV010000045">
    <property type="protein sequence ID" value="MFD2732563.1"/>
    <property type="molecule type" value="Genomic_DNA"/>
</dbReference>
<protein>
    <submittedName>
        <fullName evidence="3">PKD domain-containing protein</fullName>
    </submittedName>
</protein>